<comment type="caution">
    <text evidence="1">The sequence shown here is derived from an EMBL/GenBank/DDBJ whole genome shotgun (WGS) entry which is preliminary data.</text>
</comment>
<sequence>MLKARIVYQSDAAQERLQPLLTAAMEQLLTLEWREAVHELGISFSERLTYNQYTAIHQFLLTAAKALEGRIHDKGAMLGYLMDSTPAYIVTNWDAWSRMLHEKKLHSAKGEYVHIYKEGELLESGILLEYEFSPANTPFALVSCTLITSEGEQTVYGDHLTLEAEQRF</sequence>
<dbReference type="Proteomes" id="UP001156102">
    <property type="component" value="Unassembled WGS sequence"/>
</dbReference>
<proteinExistence type="predicted"/>
<organism evidence="1 2">
    <name type="scientific">Ectobacillus ponti</name>
    <dbReference type="NCBI Taxonomy" id="2961894"/>
    <lineage>
        <taxon>Bacteria</taxon>
        <taxon>Bacillati</taxon>
        <taxon>Bacillota</taxon>
        <taxon>Bacilli</taxon>
        <taxon>Bacillales</taxon>
        <taxon>Bacillaceae</taxon>
        <taxon>Ectobacillus</taxon>
    </lineage>
</organism>
<keyword evidence="2" id="KW-1185">Reference proteome</keyword>
<gene>
    <name evidence="1" type="ORF">NK662_03155</name>
</gene>
<reference evidence="1" key="1">
    <citation type="submission" date="2022-07" db="EMBL/GenBank/DDBJ databases">
        <authorList>
            <person name="Li W.-J."/>
            <person name="Deng Q.-Q."/>
        </authorList>
    </citation>
    <scope>NUCLEOTIDE SEQUENCE</scope>
    <source>
        <strain evidence="1">SYSU M60031</strain>
    </source>
</reference>
<protein>
    <submittedName>
        <fullName evidence="1">Uncharacterized protein</fullName>
    </submittedName>
</protein>
<evidence type="ECO:0000313" key="2">
    <source>
        <dbReference type="Proteomes" id="UP001156102"/>
    </source>
</evidence>
<dbReference type="AlphaFoldDB" id="A0AA42BN35"/>
<name>A0AA42BN35_9BACI</name>
<dbReference type="EMBL" id="JANCLT010000001">
    <property type="protein sequence ID" value="MCP8967540.1"/>
    <property type="molecule type" value="Genomic_DNA"/>
</dbReference>
<evidence type="ECO:0000313" key="1">
    <source>
        <dbReference type="EMBL" id="MCP8967540.1"/>
    </source>
</evidence>
<accession>A0AA42BN35</accession>
<dbReference type="RefSeq" id="WP_254757258.1">
    <property type="nucleotide sequence ID" value="NZ_JANCLT010000001.1"/>
</dbReference>